<dbReference type="Proteomes" id="UP000312512">
    <property type="component" value="Unassembled WGS sequence"/>
</dbReference>
<accession>A0A5C4W438</accession>
<organism evidence="5 6">
    <name type="scientific">Nonomuraea phyllanthi</name>
    <dbReference type="NCBI Taxonomy" id="2219224"/>
    <lineage>
        <taxon>Bacteria</taxon>
        <taxon>Bacillati</taxon>
        <taxon>Actinomycetota</taxon>
        <taxon>Actinomycetes</taxon>
        <taxon>Streptosporangiales</taxon>
        <taxon>Streptosporangiaceae</taxon>
        <taxon>Nonomuraea</taxon>
    </lineage>
</organism>
<comment type="caution">
    <text evidence="5">The sequence shown here is derived from an EMBL/GenBank/DDBJ whole genome shotgun (WGS) entry which is preliminary data.</text>
</comment>
<proteinExistence type="predicted"/>
<gene>
    <name evidence="5" type="ORF">FH608_027620</name>
</gene>
<dbReference type="SUPFAM" id="SSF49899">
    <property type="entry name" value="Concanavalin A-like lectins/glucanases"/>
    <property type="match status" value="1"/>
</dbReference>
<dbReference type="InterPro" id="IPR009003">
    <property type="entry name" value="Peptidase_S1_PA"/>
</dbReference>
<dbReference type="OrthoDB" id="104542at2"/>
<keyword evidence="6" id="KW-1185">Reference proteome</keyword>
<dbReference type="EMBL" id="VDLX02000011">
    <property type="protein sequence ID" value="KAB8191746.1"/>
    <property type="molecule type" value="Genomic_DNA"/>
</dbReference>
<feature type="domain" description="LamG-like jellyroll fold" evidence="4">
    <location>
        <begin position="632"/>
        <end position="763"/>
    </location>
</feature>
<evidence type="ECO:0000256" key="2">
    <source>
        <dbReference type="ARBA" id="ARBA00023157"/>
    </source>
</evidence>
<feature type="compositionally biased region" description="Basic and acidic residues" evidence="3">
    <location>
        <begin position="793"/>
        <end position="805"/>
    </location>
</feature>
<sequence length="811" mass="86171">MGRRSRPPPSAAGAAPPLTTPDGARLMVFDSATQQRLDAAQGLILDHYGDDPNVNGAGVGFRIRGGQSTGEPAVIVFVTKKRPASHLSRSRLLPRKVDVGGLPVEVDVYQAGPFSTGDAGAASLERSSLLGLGEVINERIRPLRTGSSVSGTDSPPSAGTLGLFVRDNSDGTVCMLSNNHVIGRFGQSNPPPGHAILQPGRYDDGESPDDEVATLKRIVPTPYLGTNVDAAIAELRDQTEGSGWSRSVARDRMAPVSGAHPVVGMVTAGDSFGGTLLTRMDAAVEALDVTPILGGRSLATTLGSIFGGRSSATASGPIAGVLAPVPGMLVEKVGRTTGYTSSVIIATGVRAPVSTPRGPVLYTDLVFVPYLSMAGDSGSAVLLGGTGKDIVPPWVFLLFLCPLLLTVGTYYELPLVDDHDVGDRFRDEFLTQSRVGRLLLRLPYINELAVTERLANVTASPDEIAYADQYYSTYRDFMVEVLNDPDSPEVVTEEHLEDAGFVINGLAQTVLTSMEANLAFSLYEKALKPTLGMNRRQVLAYMDEQSLYDLVLAELESVPSIELYGAAALPRLPVPVAWWKFDGNASDSSGSGHALTLLGSRSWIADGQVGGALRLGADGRAVTSGPVADTSGGFTVAGWFRASSTLPEDFYPGISQGDGGAGFDLSAYAGRWWLSAWSGDIWTETESVVAVTAGAWMHLAAVYDPDGEFIRIYVNGRWTGPAARMTFDQPAPGEMSIGGYSSGPYFNGDIDDLRVYDQAMTPALVYDLVHPTSADPATARRLTAKPRLAPPAKAEDRRRVKEFVKARRRPR</sequence>
<protein>
    <recommendedName>
        <fullName evidence="4">LamG-like jellyroll fold domain-containing protein</fullName>
    </recommendedName>
</protein>
<dbReference type="InterPro" id="IPR057905">
    <property type="entry name" value="Nal1_N"/>
</dbReference>
<dbReference type="SUPFAM" id="SSF50494">
    <property type="entry name" value="Trypsin-like serine proteases"/>
    <property type="match status" value="1"/>
</dbReference>
<dbReference type="InterPro" id="IPR006558">
    <property type="entry name" value="LamG-like"/>
</dbReference>
<dbReference type="Pfam" id="PF25608">
    <property type="entry name" value="NAL1_N"/>
    <property type="match status" value="1"/>
</dbReference>
<evidence type="ECO:0000313" key="5">
    <source>
        <dbReference type="EMBL" id="KAB8191746.1"/>
    </source>
</evidence>
<evidence type="ECO:0000259" key="4">
    <source>
        <dbReference type="SMART" id="SM00560"/>
    </source>
</evidence>
<keyword evidence="1" id="KW-0732">Signal</keyword>
<dbReference type="Gene3D" id="2.60.120.200">
    <property type="match status" value="1"/>
</dbReference>
<dbReference type="AlphaFoldDB" id="A0A5C4W438"/>
<name>A0A5C4W438_9ACTN</name>
<evidence type="ECO:0000256" key="3">
    <source>
        <dbReference type="SAM" id="MobiDB-lite"/>
    </source>
</evidence>
<evidence type="ECO:0000256" key="1">
    <source>
        <dbReference type="ARBA" id="ARBA00022729"/>
    </source>
</evidence>
<feature type="region of interest" description="Disordered" evidence="3">
    <location>
        <begin position="1"/>
        <end position="22"/>
    </location>
</feature>
<evidence type="ECO:0000313" key="6">
    <source>
        <dbReference type="Proteomes" id="UP000312512"/>
    </source>
</evidence>
<keyword evidence="2" id="KW-1015">Disulfide bond</keyword>
<dbReference type="InterPro" id="IPR013320">
    <property type="entry name" value="ConA-like_dom_sf"/>
</dbReference>
<dbReference type="Gene3D" id="2.40.10.10">
    <property type="entry name" value="Trypsin-like serine proteases"/>
    <property type="match status" value="1"/>
</dbReference>
<dbReference type="InterPro" id="IPR043504">
    <property type="entry name" value="Peptidase_S1_PA_chymotrypsin"/>
</dbReference>
<dbReference type="Pfam" id="PF13385">
    <property type="entry name" value="Laminin_G_3"/>
    <property type="match status" value="1"/>
</dbReference>
<dbReference type="SMART" id="SM00560">
    <property type="entry name" value="LamGL"/>
    <property type="match status" value="1"/>
</dbReference>
<reference evidence="5 6" key="1">
    <citation type="submission" date="2019-10" db="EMBL/GenBank/DDBJ databases">
        <title>Nonomuraea sp. nov., isolated from Phyllanthus amarus.</title>
        <authorList>
            <person name="Klykleung N."/>
            <person name="Tanasupawat S."/>
        </authorList>
    </citation>
    <scope>NUCLEOTIDE SEQUENCE [LARGE SCALE GENOMIC DNA]</scope>
    <source>
        <strain evidence="5 6">PA1-10</strain>
    </source>
</reference>
<feature type="region of interest" description="Disordered" evidence="3">
    <location>
        <begin position="777"/>
        <end position="811"/>
    </location>
</feature>